<dbReference type="InterPro" id="IPR006543">
    <property type="entry name" value="Histidinol-phos"/>
</dbReference>
<evidence type="ECO:0000256" key="5">
    <source>
        <dbReference type="ARBA" id="ARBA00004708"/>
    </source>
</evidence>
<feature type="binding site" evidence="17">
    <location>
        <position position="99"/>
    </location>
    <ligand>
        <name>Zn(2+)</name>
        <dbReference type="ChEBI" id="CHEBI:29105"/>
    </ligand>
</feature>
<feature type="site" description="Stabilizes the phosphoryl group" evidence="16">
    <location>
        <position position="52"/>
    </location>
</feature>
<dbReference type="InterPro" id="IPR004446">
    <property type="entry name" value="Heptose_bisP_phosphatase"/>
</dbReference>
<keyword evidence="8 17" id="KW-0479">Metal-binding</keyword>
<feature type="binding site" evidence="17">
    <location>
        <position position="101"/>
    </location>
    <ligand>
        <name>Zn(2+)</name>
        <dbReference type="ChEBI" id="CHEBI:29105"/>
    </ligand>
</feature>
<evidence type="ECO:0000256" key="7">
    <source>
        <dbReference type="ARBA" id="ARBA00022490"/>
    </source>
</evidence>
<keyword evidence="19" id="KW-1185">Reference proteome</keyword>
<sequence>MRDAVIILDRDGVINADSDQFVKTLDEWQPLPGSLDAIARLCHAGFRVAIATNQSGLARGLLKPAALDAMHRRLWHLVAERGGRIEMIVHCPHGPNDRCDCRKPRPGMLLEIARRLSVNLQGIPFVGDSLGDIQAARAVGAQPWLVLTGKGARTLEEGSDVLAGVPIKPDLAAVVDHLLHA</sequence>
<feature type="binding site" evidence="17">
    <location>
        <position position="128"/>
    </location>
    <ligand>
        <name>Mg(2+)</name>
        <dbReference type="ChEBI" id="CHEBI:18420"/>
    </ligand>
</feature>
<feature type="binding site" evidence="17">
    <location>
        <position position="91"/>
    </location>
    <ligand>
        <name>Zn(2+)</name>
        <dbReference type="ChEBI" id="CHEBI:29105"/>
    </ligand>
</feature>
<dbReference type="InterPro" id="IPR036412">
    <property type="entry name" value="HAD-like_sf"/>
</dbReference>
<evidence type="ECO:0000256" key="17">
    <source>
        <dbReference type="PIRSR" id="PIRSR004682-4"/>
    </source>
</evidence>
<comment type="similarity">
    <text evidence="13 14">Belongs to the gmhB family.</text>
</comment>
<dbReference type="RefSeq" id="WP_200387827.1">
    <property type="nucleotide sequence ID" value="NZ_NRSD01000009.1"/>
</dbReference>
<comment type="pathway">
    <text evidence="5">Nucleotide-sugar biosynthesis; ADP-L-glycero-beta-D-manno-heptose biosynthesis; ADP-L-glycero-beta-D-manno-heptose from D-glycero-beta-D-manno-heptose 7-phosphate: step 2/4.</text>
</comment>
<keyword evidence="12 14" id="KW-0119">Carbohydrate metabolism</keyword>
<dbReference type="PANTHER" id="PTHR42891:SF1">
    <property type="entry name" value="D-GLYCERO-BETA-D-MANNO-HEPTOSE-1,7-BISPHOSPHATE 7-PHOSPHATASE"/>
    <property type="match status" value="1"/>
</dbReference>
<dbReference type="Proteomes" id="UP001138802">
    <property type="component" value="Unassembled WGS sequence"/>
</dbReference>
<gene>
    <name evidence="18" type="ORF">CKO25_10215</name>
</gene>
<feature type="active site" description="Nucleophile" evidence="15">
    <location>
        <position position="9"/>
    </location>
</feature>
<feature type="active site" description="Nucleophile" evidence="15">
    <location>
        <position position="11"/>
    </location>
</feature>
<dbReference type="PANTHER" id="PTHR42891">
    <property type="entry name" value="D-GLYCERO-BETA-D-MANNO-HEPTOSE-1,7-BISPHOSPHATE 7-PHOSPHATASE"/>
    <property type="match status" value="1"/>
</dbReference>
<evidence type="ECO:0000256" key="13">
    <source>
        <dbReference type="ARBA" id="ARBA00061616"/>
    </source>
</evidence>
<dbReference type="GO" id="GO:0046872">
    <property type="term" value="F:metal ion binding"/>
    <property type="evidence" value="ECO:0007669"/>
    <property type="project" value="UniProtKB-KW"/>
</dbReference>
<keyword evidence="11 17" id="KW-0460">Magnesium</keyword>
<evidence type="ECO:0000256" key="2">
    <source>
        <dbReference type="ARBA" id="ARBA00001946"/>
    </source>
</evidence>
<feature type="site" description="Stabilizes the phosphoryl group" evidence="16">
    <location>
        <position position="103"/>
    </location>
</feature>
<dbReference type="EMBL" id="NRSD01000009">
    <property type="protein sequence ID" value="MBK1645018.1"/>
    <property type="molecule type" value="Genomic_DNA"/>
</dbReference>
<evidence type="ECO:0000256" key="12">
    <source>
        <dbReference type="ARBA" id="ARBA00023277"/>
    </source>
</evidence>
<comment type="cofactor">
    <cofactor evidence="2 17">
        <name>Mg(2+)</name>
        <dbReference type="ChEBI" id="CHEBI:18420"/>
    </cofactor>
</comment>
<dbReference type="PIRSF" id="PIRSF004682">
    <property type="entry name" value="GmhB"/>
    <property type="match status" value="1"/>
</dbReference>
<dbReference type="GO" id="GO:0005975">
    <property type="term" value="P:carbohydrate metabolic process"/>
    <property type="evidence" value="ECO:0007669"/>
    <property type="project" value="InterPro"/>
</dbReference>
<dbReference type="EC" id="3.1.3.-" evidence="14"/>
<feature type="binding site" evidence="17">
    <location>
        <position position="93"/>
    </location>
    <ligand>
        <name>Zn(2+)</name>
        <dbReference type="ChEBI" id="CHEBI:29105"/>
    </ligand>
</feature>
<name>A0A9X1B981_9GAMM</name>
<keyword evidence="9 14" id="KW-0378">Hydrolase</keyword>
<evidence type="ECO:0000313" key="19">
    <source>
        <dbReference type="Proteomes" id="UP001138802"/>
    </source>
</evidence>
<reference evidence="18 19" key="1">
    <citation type="journal article" date="2020" name="Microorganisms">
        <title>Osmotic Adaptation and Compatible Solute Biosynthesis of Phototrophic Bacteria as Revealed from Genome Analyses.</title>
        <authorList>
            <person name="Imhoff J.F."/>
            <person name="Rahn T."/>
            <person name="Kunzel S."/>
            <person name="Keller A."/>
            <person name="Neulinger S.C."/>
        </authorList>
    </citation>
    <scope>NUCLEOTIDE SEQUENCE [LARGE SCALE GENOMIC DNA]</scope>
    <source>
        <strain evidence="18 19">DSM 21303</strain>
    </source>
</reference>
<evidence type="ECO:0000256" key="16">
    <source>
        <dbReference type="PIRSR" id="PIRSR004682-3"/>
    </source>
</evidence>
<keyword evidence="10 17" id="KW-0862">Zinc</keyword>
<proteinExistence type="inferred from homology"/>
<feature type="binding site" evidence="17">
    <location>
        <position position="9"/>
    </location>
    <ligand>
        <name>Mg(2+)</name>
        <dbReference type="ChEBI" id="CHEBI:18420"/>
    </ligand>
</feature>
<comment type="cofactor">
    <cofactor evidence="3 17">
        <name>Zn(2+)</name>
        <dbReference type="ChEBI" id="CHEBI:29105"/>
    </cofactor>
</comment>
<dbReference type="Pfam" id="PF13242">
    <property type="entry name" value="Hydrolase_like"/>
    <property type="match status" value="1"/>
</dbReference>
<dbReference type="SUPFAM" id="SSF56784">
    <property type="entry name" value="HAD-like"/>
    <property type="match status" value="1"/>
</dbReference>
<comment type="catalytic activity">
    <reaction evidence="1">
        <text>D-glycero-beta-D-manno-heptose 1,7-bisphosphate + H2O = D-glycero-beta-D-manno-heptose 1-phosphate + phosphate</text>
        <dbReference type="Rhea" id="RHEA:28518"/>
        <dbReference type="ChEBI" id="CHEBI:15377"/>
        <dbReference type="ChEBI" id="CHEBI:43474"/>
        <dbReference type="ChEBI" id="CHEBI:60208"/>
        <dbReference type="ChEBI" id="CHEBI:61593"/>
        <dbReference type="EC" id="3.1.3.82"/>
    </reaction>
</comment>
<evidence type="ECO:0000256" key="4">
    <source>
        <dbReference type="ARBA" id="ARBA00004496"/>
    </source>
</evidence>
<feature type="binding site" evidence="17">
    <location>
        <position position="11"/>
    </location>
    <ligand>
        <name>Mg(2+)</name>
        <dbReference type="ChEBI" id="CHEBI:18420"/>
    </ligand>
</feature>
<dbReference type="GO" id="GO:0034200">
    <property type="term" value="F:D-glycero-beta-D-manno-heptose 1,7-bisphosphate 7-phosphatase activity"/>
    <property type="evidence" value="ECO:0007669"/>
    <property type="project" value="UniProtKB-EC"/>
</dbReference>
<evidence type="ECO:0000256" key="8">
    <source>
        <dbReference type="ARBA" id="ARBA00022723"/>
    </source>
</evidence>
<dbReference type="NCBIfam" id="TIGR01662">
    <property type="entry name" value="HAD-SF-IIIA"/>
    <property type="match status" value="1"/>
</dbReference>
<dbReference type="GO" id="GO:0005737">
    <property type="term" value="C:cytoplasm"/>
    <property type="evidence" value="ECO:0007669"/>
    <property type="project" value="UniProtKB-SubCell"/>
</dbReference>
<evidence type="ECO:0000313" key="18">
    <source>
        <dbReference type="EMBL" id="MBK1645018.1"/>
    </source>
</evidence>
<keyword evidence="7 14" id="KW-0963">Cytoplasm</keyword>
<dbReference type="NCBIfam" id="NF006506">
    <property type="entry name" value="PRK08942.1"/>
    <property type="match status" value="1"/>
</dbReference>
<dbReference type="NCBIfam" id="TIGR01656">
    <property type="entry name" value="Histidinol-ppas"/>
    <property type="match status" value="1"/>
</dbReference>
<dbReference type="InterPro" id="IPR006549">
    <property type="entry name" value="HAD-SF_hydro_IIIA"/>
</dbReference>
<comment type="caution">
    <text evidence="18">The sequence shown here is derived from an EMBL/GenBank/DDBJ whole genome shotgun (WGS) entry which is preliminary data.</text>
</comment>
<organism evidence="18 19">
    <name type="scientific">Thiocapsa imhoffii</name>
    <dbReference type="NCBI Taxonomy" id="382777"/>
    <lineage>
        <taxon>Bacteria</taxon>
        <taxon>Pseudomonadati</taxon>
        <taxon>Pseudomonadota</taxon>
        <taxon>Gammaproteobacteria</taxon>
        <taxon>Chromatiales</taxon>
        <taxon>Chromatiaceae</taxon>
        <taxon>Thiocapsa</taxon>
    </lineage>
</organism>
<feature type="site" description="Contributes to substrate recognition" evidence="16">
    <location>
        <position position="102"/>
    </location>
</feature>
<evidence type="ECO:0000256" key="6">
    <source>
        <dbReference type="ARBA" id="ARBA00011245"/>
    </source>
</evidence>
<dbReference type="InterPro" id="IPR023214">
    <property type="entry name" value="HAD_sf"/>
</dbReference>
<evidence type="ECO:0000256" key="11">
    <source>
        <dbReference type="ARBA" id="ARBA00022842"/>
    </source>
</evidence>
<comment type="subunit">
    <text evidence="6">Monomer.</text>
</comment>
<evidence type="ECO:0000256" key="14">
    <source>
        <dbReference type="PIRNR" id="PIRNR004682"/>
    </source>
</evidence>
<dbReference type="CDD" id="cd07503">
    <property type="entry name" value="HAD_HisB-N"/>
    <property type="match status" value="1"/>
</dbReference>
<evidence type="ECO:0000256" key="9">
    <source>
        <dbReference type="ARBA" id="ARBA00022801"/>
    </source>
</evidence>
<protein>
    <recommendedName>
        <fullName evidence="14">D,D-heptose 1,7-bisphosphate phosphatase</fullName>
        <ecNumber evidence="14">3.1.3.-</ecNumber>
    </recommendedName>
</protein>
<evidence type="ECO:0000256" key="15">
    <source>
        <dbReference type="PIRSR" id="PIRSR004682-1"/>
    </source>
</evidence>
<dbReference type="FunFam" id="3.40.50.1000:FF:000168">
    <property type="entry name" value="D,D-heptose 1,7-bisphosphate phosphatase"/>
    <property type="match status" value="1"/>
</dbReference>
<evidence type="ECO:0000256" key="3">
    <source>
        <dbReference type="ARBA" id="ARBA00001947"/>
    </source>
</evidence>
<dbReference type="Gene3D" id="3.40.50.1000">
    <property type="entry name" value="HAD superfamily/HAD-like"/>
    <property type="match status" value="1"/>
</dbReference>
<evidence type="ECO:0000256" key="1">
    <source>
        <dbReference type="ARBA" id="ARBA00001226"/>
    </source>
</evidence>
<evidence type="ECO:0000256" key="10">
    <source>
        <dbReference type="ARBA" id="ARBA00022833"/>
    </source>
</evidence>
<dbReference type="AlphaFoldDB" id="A0A9X1B981"/>
<accession>A0A9X1B981</accession>
<comment type="subcellular location">
    <subcellularLocation>
        <location evidence="4 14">Cytoplasm</location>
    </subcellularLocation>
</comment>